<dbReference type="Proteomes" id="UP001140949">
    <property type="component" value="Unassembled WGS sequence"/>
</dbReference>
<organism evidence="2 3">
    <name type="scientific">Iris pallida</name>
    <name type="common">Sweet iris</name>
    <dbReference type="NCBI Taxonomy" id="29817"/>
    <lineage>
        <taxon>Eukaryota</taxon>
        <taxon>Viridiplantae</taxon>
        <taxon>Streptophyta</taxon>
        <taxon>Embryophyta</taxon>
        <taxon>Tracheophyta</taxon>
        <taxon>Spermatophyta</taxon>
        <taxon>Magnoliopsida</taxon>
        <taxon>Liliopsida</taxon>
        <taxon>Asparagales</taxon>
        <taxon>Iridaceae</taxon>
        <taxon>Iridoideae</taxon>
        <taxon>Irideae</taxon>
        <taxon>Iris</taxon>
    </lineage>
</organism>
<keyword evidence="2" id="KW-0251">Elongation factor</keyword>
<evidence type="ECO:0000313" key="2">
    <source>
        <dbReference type="EMBL" id="KAJ6813471.1"/>
    </source>
</evidence>
<feature type="transmembrane region" description="Helical" evidence="1">
    <location>
        <begin position="12"/>
        <end position="33"/>
    </location>
</feature>
<proteinExistence type="predicted"/>
<keyword evidence="3" id="KW-1185">Reference proteome</keyword>
<keyword evidence="1" id="KW-0812">Transmembrane</keyword>
<protein>
    <submittedName>
        <fullName evidence="2">Elongation factor 1-alpha-like</fullName>
    </submittedName>
</protein>
<evidence type="ECO:0000256" key="1">
    <source>
        <dbReference type="SAM" id="Phobius"/>
    </source>
</evidence>
<reference evidence="2" key="1">
    <citation type="journal article" date="2023" name="GigaByte">
        <title>Genome assembly of the bearded iris, Iris pallida Lam.</title>
        <authorList>
            <person name="Bruccoleri R.E."/>
            <person name="Oakeley E.J."/>
            <person name="Faust A.M.E."/>
            <person name="Altorfer M."/>
            <person name="Dessus-Babus S."/>
            <person name="Burckhardt D."/>
            <person name="Oertli M."/>
            <person name="Naumann U."/>
            <person name="Petersen F."/>
            <person name="Wong J."/>
        </authorList>
    </citation>
    <scope>NUCLEOTIDE SEQUENCE</scope>
    <source>
        <strain evidence="2">GSM-AAB239-AS_SAM_17_03QT</strain>
    </source>
</reference>
<keyword evidence="2" id="KW-0648">Protein biosynthesis</keyword>
<dbReference type="GO" id="GO:0003746">
    <property type="term" value="F:translation elongation factor activity"/>
    <property type="evidence" value="ECO:0007669"/>
    <property type="project" value="UniProtKB-KW"/>
</dbReference>
<dbReference type="AlphaFoldDB" id="A0AAX6FBS2"/>
<accession>A0AAX6FBS2</accession>
<sequence>MIQKFEEKNYVYIFVVSYNPEFCFFDFCFSFLVRVVSLKRILMLETRRPVRRSERNPKQRSYNLKNLSSTNTGSLHLDDMFFYILTASHVKTIELCEWCIKFQSFKKFCFHVLLYHYCIFWI</sequence>
<name>A0AAX6FBS2_IRIPA</name>
<evidence type="ECO:0000313" key="3">
    <source>
        <dbReference type="Proteomes" id="UP001140949"/>
    </source>
</evidence>
<keyword evidence="1" id="KW-1133">Transmembrane helix</keyword>
<keyword evidence="1" id="KW-0472">Membrane</keyword>
<dbReference type="EMBL" id="JANAVB010030417">
    <property type="protein sequence ID" value="KAJ6813471.1"/>
    <property type="molecule type" value="Genomic_DNA"/>
</dbReference>
<reference evidence="2" key="2">
    <citation type="submission" date="2023-04" db="EMBL/GenBank/DDBJ databases">
        <authorList>
            <person name="Bruccoleri R.E."/>
            <person name="Oakeley E.J."/>
            <person name="Faust A.-M."/>
            <person name="Dessus-Babus S."/>
            <person name="Altorfer M."/>
            <person name="Burckhardt D."/>
            <person name="Oertli M."/>
            <person name="Naumann U."/>
            <person name="Petersen F."/>
            <person name="Wong J."/>
        </authorList>
    </citation>
    <scope>NUCLEOTIDE SEQUENCE</scope>
    <source>
        <strain evidence="2">GSM-AAB239-AS_SAM_17_03QT</strain>
        <tissue evidence="2">Leaf</tissue>
    </source>
</reference>
<gene>
    <name evidence="2" type="ORF">M6B38_144370</name>
</gene>
<comment type="caution">
    <text evidence="2">The sequence shown here is derived from an EMBL/GenBank/DDBJ whole genome shotgun (WGS) entry which is preliminary data.</text>
</comment>